<reference evidence="1" key="1">
    <citation type="submission" date="2022-04" db="EMBL/GenBank/DDBJ databases">
        <title>Jade perch genome.</title>
        <authorList>
            <person name="Chao B."/>
        </authorList>
    </citation>
    <scope>NUCLEOTIDE SEQUENCE</scope>
    <source>
        <strain evidence="1">CB-2022</strain>
    </source>
</reference>
<sequence>MRGGDGARRRRQEETPVEEPRGGGEEETPEEPRRRRGESEEIERRRRRAVWSLDSVLRVIDGGRERSDAGEPEEKDRGESGVTLGGERVLKEVERMVSDFLWDGKGVRIAREVMENEYEDGGLKLINLERKKKALRVKMM</sequence>
<keyword evidence="2" id="KW-1185">Reference proteome</keyword>
<feature type="non-terminal residue" evidence="1">
    <location>
        <position position="140"/>
    </location>
</feature>
<protein>
    <submittedName>
        <fullName evidence="1">Uncharacterized protein</fullName>
    </submittedName>
</protein>
<dbReference type="EMBL" id="CM041548">
    <property type="protein sequence ID" value="KAI3358870.1"/>
    <property type="molecule type" value="Genomic_DNA"/>
</dbReference>
<organism evidence="1 2">
    <name type="scientific">Scortum barcoo</name>
    <name type="common">barcoo grunter</name>
    <dbReference type="NCBI Taxonomy" id="214431"/>
    <lineage>
        <taxon>Eukaryota</taxon>
        <taxon>Metazoa</taxon>
        <taxon>Chordata</taxon>
        <taxon>Craniata</taxon>
        <taxon>Vertebrata</taxon>
        <taxon>Euteleostomi</taxon>
        <taxon>Actinopterygii</taxon>
        <taxon>Neopterygii</taxon>
        <taxon>Teleostei</taxon>
        <taxon>Neoteleostei</taxon>
        <taxon>Acanthomorphata</taxon>
        <taxon>Eupercaria</taxon>
        <taxon>Centrarchiformes</taxon>
        <taxon>Terapontoidei</taxon>
        <taxon>Terapontidae</taxon>
        <taxon>Scortum</taxon>
    </lineage>
</organism>
<dbReference type="Proteomes" id="UP000831701">
    <property type="component" value="Chromosome 18"/>
</dbReference>
<evidence type="ECO:0000313" key="1">
    <source>
        <dbReference type="EMBL" id="KAI3358870.1"/>
    </source>
</evidence>
<proteinExistence type="predicted"/>
<comment type="caution">
    <text evidence="1">The sequence shown here is derived from an EMBL/GenBank/DDBJ whole genome shotgun (WGS) entry which is preliminary data.</text>
</comment>
<accession>A0ACB8VTS3</accession>
<name>A0ACB8VTS3_9TELE</name>
<evidence type="ECO:0000313" key="2">
    <source>
        <dbReference type="Proteomes" id="UP000831701"/>
    </source>
</evidence>
<gene>
    <name evidence="1" type="ORF">L3Q82_015255</name>
</gene>